<evidence type="ECO:0000256" key="2">
    <source>
        <dbReference type="ARBA" id="ARBA00007571"/>
    </source>
</evidence>
<organism evidence="9 10">
    <name type="scientific">Hyalomma marginatum</name>
    <dbReference type="NCBI Taxonomy" id="34627"/>
    <lineage>
        <taxon>Eukaryota</taxon>
        <taxon>Metazoa</taxon>
        <taxon>Ecdysozoa</taxon>
        <taxon>Arthropoda</taxon>
        <taxon>Chelicerata</taxon>
        <taxon>Arachnida</taxon>
        <taxon>Acari</taxon>
        <taxon>Parasitiformes</taxon>
        <taxon>Ixodida</taxon>
        <taxon>Ixodoidea</taxon>
        <taxon>Ixodidae</taxon>
        <taxon>Hyalomminae</taxon>
        <taxon>Hyalomma</taxon>
    </lineage>
</organism>
<dbReference type="PANTHER" id="PTHR42894:SF1">
    <property type="entry name" value="N-(5'-PHOSPHORIBOSYL)ANTHRANILATE ISOMERASE"/>
    <property type="match status" value="1"/>
</dbReference>
<name>A0A8S4C313_9ACAR</name>
<dbReference type="InterPro" id="IPR013785">
    <property type="entry name" value="Aldolase_TIM"/>
</dbReference>
<feature type="domain" description="N-(5'phosphoribosyl) anthranilate isomerase (PRAI)" evidence="8">
    <location>
        <begin position="6"/>
        <end position="209"/>
    </location>
</feature>
<reference evidence="9" key="1">
    <citation type="submission" date="2021-06" db="EMBL/GenBank/DDBJ databases">
        <authorList>
            <person name="Nardi T."/>
            <person name="Nardi T."/>
        </authorList>
    </citation>
    <scope>NUCLEOTIDE SEQUENCE</scope>
</reference>
<dbReference type="InterPro" id="IPR011060">
    <property type="entry name" value="RibuloseP-bd_barrel"/>
</dbReference>
<comment type="pathway">
    <text evidence="1">Amino-acid biosynthesis; L-tryptophan biosynthesis; L-tryptophan from chorismate: step 3/5.</text>
</comment>
<evidence type="ECO:0000256" key="7">
    <source>
        <dbReference type="ARBA" id="ARBA00023235"/>
    </source>
</evidence>
<dbReference type="SUPFAM" id="SSF51366">
    <property type="entry name" value="Ribulose-phoshate binding barrel"/>
    <property type="match status" value="1"/>
</dbReference>
<protein>
    <recommendedName>
        <fullName evidence="3">phosphoribosylanthranilate isomerase</fullName>
        <ecNumber evidence="3">5.3.1.24</ecNumber>
    </recommendedName>
</protein>
<feature type="non-terminal residue" evidence="9">
    <location>
        <position position="1"/>
    </location>
</feature>
<dbReference type="Gene3D" id="3.20.20.70">
    <property type="entry name" value="Aldolase class I"/>
    <property type="match status" value="1"/>
</dbReference>
<dbReference type="EC" id="5.3.1.24" evidence="3"/>
<gene>
    <name evidence="9" type="ORF">MHYMCMPASI_01070</name>
</gene>
<evidence type="ECO:0000259" key="8">
    <source>
        <dbReference type="Pfam" id="PF00697"/>
    </source>
</evidence>
<dbReference type="InterPro" id="IPR044643">
    <property type="entry name" value="TrpF_fam"/>
</dbReference>
<accession>A0A8S4C313</accession>
<dbReference type="Proteomes" id="UP000837675">
    <property type="component" value="Unassembled WGS sequence"/>
</dbReference>
<dbReference type="GO" id="GO:0000162">
    <property type="term" value="P:L-tryptophan biosynthetic process"/>
    <property type="evidence" value="ECO:0007669"/>
    <property type="project" value="UniProtKB-KW"/>
</dbReference>
<dbReference type="InterPro" id="IPR001240">
    <property type="entry name" value="PRAI_dom"/>
</dbReference>
<dbReference type="GO" id="GO:0004640">
    <property type="term" value="F:phosphoribosylanthranilate isomerase activity"/>
    <property type="evidence" value="ECO:0007669"/>
    <property type="project" value="UniProtKB-EC"/>
</dbReference>
<keyword evidence="7 9" id="KW-0413">Isomerase</keyword>
<sequence length="220" mass="25186">VLDIKVKICGLSSSAAVDAAVDAGVNYIGCVFNINSVNYVTPLFARDICFHIPNHIKKIAVVSNISDKDLDEVMFYFQPDFVQFNGTETPEYISVFKDKFNSKAIKTFLLYSKKDLSEISYYEDVTDMFLLEPAPDYLERYYTHKKFFDWQMLKKIQTSKPWIISGNISKHNLALIIRSSKAKIINVDTSLESVIGTKDPVLISEFMKNLREFCDNETND</sequence>
<evidence type="ECO:0000256" key="1">
    <source>
        <dbReference type="ARBA" id="ARBA00004664"/>
    </source>
</evidence>
<evidence type="ECO:0000256" key="3">
    <source>
        <dbReference type="ARBA" id="ARBA00012572"/>
    </source>
</evidence>
<dbReference type="Pfam" id="PF00697">
    <property type="entry name" value="PRAI"/>
    <property type="match status" value="1"/>
</dbReference>
<evidence type="ECO:0000313" key="9">
    <source>
        <dbReference type="EMBL" id="CAG7599127.1"/>
    </source>
</evidence>
<dbReference type="EMBL" id="CAJVAF010000341">
    <property type="protein sequence ID" value="CAG7599127.1"/>
    <property type="molecule type" value="Genomic_DNA"/>
</dbReference>
<evidence type="ECO:0000256" key="4">
    <source>
        <dbReference type="ARBA" id="ARBA00022605"/>
    </source>
</evidence>
<evidence type="ECO:0000256" key="5">
    <source>
        <dbReference type="ARBA" id="ARBA00022822"/>
    </source>
</evidence>
<dbReference type="HAMAP" id="MF_00135">
    <property type="entry name" value="PRAI"/>
    <property type="match status" value="1"/>
</dbReference>
<comment type="similarity">
    <text evidence="2">Belongs to the TrpF family.</text>
</comment>
<keyword evidence="10" id="KW-1185">Reference proteome</keyword>
<comment type="caution">
    <text evidence="9">The sequence shown here is derived from an EMBL/GenBank/DDBJ whole genome shotgun (WGS) entry which is preliminary data.</text>
</comment>
<dbReference type="CDD" id="cd00405">
    <property type="entry name" value="PRAI"/>
    <property type="match status" value="1"/>
</dbReference>
<proteinExistence type="inferred from homology"/>
<dbReference type="AlphaFoldDB" id="A0A8S4C313"/>
<evidence type="ECO:0000313" key="10">
    <source>
        <dbReference type="Proteomes" id="UP000837675"/>
    </source>
</evidence>
<dbReference type="PANTHER" id="PTHR42894">
    <property type="entry name" value="N-(5'-PHOSPHORIBOSYL)ANTHRANILATE ISOMERASE"/>
    <property type="match status" value="1"/>
</dbReference>
<evidence type="ECO:0000256" key="6">
    <source>
        <dbReference type="ARBA" id="ARBA00023141"/>
    </source>
</evidence>
<keyword evidence="6" id="KW-0057">Aromatic amino acid biosynthesis</keyword>
<keyword evidence="5" id="KW-0822">Tryptophan biosynthesis</keyword>
<keyword evidence="4" id="KW-0028">Amino-acid biosynthesis</keyword>